<evidence type="ECO:0000256" key="7">
    <source>
        <dbReference type="PROSITE-ProRule" id="PRU00042"/>
    </source>
</evidence>
<feature type="region of interest" description="Disordered" evidence="8">
    <location>
        <begin position="61"/>
        <end position="89"/>
    </location>
</feature>
<dbReference type="Gene3D" id="3.30.160.60">
    <property type="entry name" value="Classic Zinc Finger"/>
    <property type="match status" value="2"/>
</dbReference>
<reference evidence="10 11" key="1">
    <citation type="submission" date="2018-06" db="EMBL/GenBank/DDBJ databases">
        <title>Genome analysis of cellulolytic fungus Trichoderma lentiforme CFAM-422.</title>
        <authorList>
            <person name="Steindorff A.S."/>
            <person name="Formighieri E.F."/>
            <person name="Midorikawa G.E.O."/>
            <person name="Tamietti M.S."/>
            <person name="Ramos E.Z."/>
            <person name="Silva A.S."/>
            <person name="Bon E.P.S."/>
            <person name="Mendes T.D."/>
            <person name="Damaso M.C.T."/>
            <person name="Favaro L.C.L."/>
        </authorList>
    </citation>
    <scope>NUCLEOTIDE SEQUENCE [LARGE SCALE GENOMIC DNA]</scope>
    <source>
        <strain evidence="10 11">CFAM-422</strain>
    </source>
</reference>
<protein>
    <submittedName>
        <fullName evidence="10">Transcriptional regulator</fullName>
    </submittedName>
</protein>
<keyword evidence="5" id="KW-0862">Zinc</keyword>
<keyword evidence="6" id="KW-0539">Nucleus</keyword>
<evidence type="ECO:0000313" key="11">
    <source>
        <dbReference type="Proteomes" id="UP000801864"/>
    </source>
</evidence>
<evidence type="ECO:0000256" key="5">
    <source>
        <dbReference type="ARBA" id="ARBA00022833"/>
    </source>
</evidence>
<dbReference type="Proteomes" id="UP000801864">
    <property type="component" value="Unassembled WGS sequence"/>
</dbReference>
<dbReference type="GO" id="GO:0000785">
    <property type="term" value="C:chromatin"/>
    <property type="evidence" value="ECO:0007669"/>
    <property type="project" value="TreeGrafter"/>
</dbReference>
<dbReference type="GO" id="GO:0000978">
    <property type="term" value="F:RNA polymerase II cis-regulatory region sequence-specific DNA binding"/>
    <property type="evidence" value="ECO:0007669"/>
    <property type="project" value="InterPro"/>
</dbReference>
<dbReference type="InterPro" id="IPR036236">
    <property type="entry name" value="Znf_C2H2_sf"/>
</dbReference>
<keyword evidence="4 7" id="KW-0863">Zinc-finger</keyword>
<dbReference type="GO" id="GO:0008270">
    <property type="term" value="F:zinc ion binding"/>
    <property type="evidence" value="ECO:0007669"/>
    <property type="project" value="UniProtKB-KW"/>
</dbReference>
<feature type="domain" description="C2H2-type" evidence="9">
    <location>
        <begin position="12"/>
        <end position="39"/>
    </location>
</feature>
<dbReference type="GO" id="GO:0006351">
    <property type="term" value="P:DNA-templated transcription"/>
    <property type="evidence" value="ECO:0007669"/>
    <property type="project" value="InterPro"/>
</dbReference>
<comment type="subcellular location">
    <subcellularLocation>
        <location evidence="1">Nucleus</location>
    </subcellularLocation>
</comment>
<dbReference type="SMART" id="SM00355">
    <property type="entry name" value="ZnF_C2H2"/>
    <property type="match status" value="2"/>
</dbReference>
<evidence type="ECO:0000259" key="9">
    <source>
        <dbReference type="PROSITE" id="PS50157"/>
    </source>
</evidence>
<dbReference type="PROSITE" id="PS00028">
    <property type="entry name" value="ZINC_FINGER_C2H2_1"/>
    <property type="match status" value="1"/>
</dbReference>
<dbReference type="PANTHER" id="PTHR40626">
    <property type="entry name" value="MIP31509P"/>
    <property type="match status" value="1"/>
</dbReference>
<accession>A0A9P4XBG6</accession>
<evidence type="ECO:0000256" key="8">
    <source>
        <dbReference type="SAM" id="MobiDB-lite"/>
    </source>
</evidence>
<evidence type="ECO:0000256" key="4">
    <source>
        <dbReference type="ARBA" id="ARBA00022771"/>
    </source>
</evidence>
<sequence length="824" mass="93237">MPKALKAPTKSYRCHRCSRLFARSEHLQRHERSHTKEKPFQCSQCPKAFTRKCRDLLSRHDRLSHSSGNASQSSSSIPIPATQSPQKSLKSINILSDPTADHSNRHPESILESAADILGAPLNDVEAHLTATETSRSYEDHITQISSIGQPLDFAIGDNNVDYFTISSIDDFTSFMDSVPVPTHPFSPTYQPVPFFLPASDPSSLNALNEDSTHNGTWRNEIPRQRVPRLATSLTSIAKDDNSSTAQTGFRLAPLQPEYELTNPNPQDGQGLLHMHISTECRQRIIKDLEGFSDYIDKDIDLPSRHVLSRFFGGYFDTFHDHFPFLHIPTLRPENISVELFIAMAAIGARYTHELEMSSILFQMAKVLVFQCIRRHRATHPIATHGLPLGKLPISSERVGQFSRVQGTDLSKDRSIIQTVQAMLLLVAITTWSEPGTASDALSLRSMLDCLIREEEALRIPQTRHFDDWKSWVNYENIKRIIYVAYCFINMHTIVFDIPPLMYARDIKWELPCREKEWRARDEAEWKQAHDTGGQPARNFQETFTSLFVNAGEMEEKSKTSQTSFSSFGGCVLMHALIQQIWLTRNSGLPSQQLEHSLPTEQIGAFENALRTWAMYWEQNQESSMDPLSPHGPIAFTSTALIRLAYIRLNMNLGSIRCLSSWDAHLIAQSLHASPPVQRSERLTRAALHCAHALSIPVKLGINHIAETQVRFWSNQHALCSLECALLLAKWLESVTAKDPNPPLTQAEERLLDFVVHLVAEAAYEVRCEKIWERKNSLNVQTVRLWARLYQSKSVWEVVGLIGASLNMYADILEQKCSSEGIEA</sequence>
<dbReference type="InterPro" id="IPR007219">
    <property type="entry name" value="XnlR_reg_dom"/>
</dbReference>
<keyword evidence="3" id="KW-0677">Repeat</keyword>
<name>A0A9P4XBG6_9HYPO</name>
<dbReference type="Pfam" id="PF04082">
    <property type="entry name" value="Fungal_trans"/>
    <property type="match status" value="1"/>
</dbReference>
<feature type="compositionally biased region" description="Low complexity" evidence="8">
    <location>
        <begin position="65"/>
        <end position="86"/>
    </location>
</feature>
<organism evidence="10 11">
    <name type="scientific">Trichoderma lentiforme</name>
    <dbReference type="NCBI Taxonomy" id="1567552"/>
    <lineage>
        <taxon>Eukaryota</taxon>
        <taxon>Fungi</taxon>
        <taxon>Dikarya</taxon>
        <taxon>Ascomycota</taxon>
        <taxon>Pezizomycotina</taxon>
        <taxon>Sordariomycetes</taxon>
        <taxon>Hypocreomycetidae</taxon>
        <taxon>Hypocreales</taxon>
        <taxon>Hypocreaceae</taxon>
        <taxon>Trichoderma</taxon>
    </lineage>
</organism>
<dbReference type="AlphaFoldDB" id="A0A9P4XBG6"/>
<comment type="caution">
    <text evidence="10">The sequence shown here is derived from an EMBL/GenBank/DDBJ whole genome shotgun (WGS) entry which is preliminary data.</text>
</comment>
<dbReference type="SUPFAM" id="SSF57667">
    <property type="entry name" value="beta-beta-alpha zinc fingers"/>
    <property type="match status" value="1"/>
</dbReference>
<evidence type="ECO:0000313" key="10">
    <source>
        <dbReference type="EMBL" id="KAF3067826.1"/>
    </source>
</evidence>
<dbReference type="PANTHER" id="PTHR40626:SF25">
    <property type="entry name" value="TRANSCRIPTION FACTOR, PUTATIVE (AFU_ORTHOLOGUE AFUA_3G02070)-RELATED"/>
    <property type="match status" value="1"/>
</dbReference>
<evidence type="ECO:0000256" key="6">
    <source>
        <dbReference type="ARBA" id="ARBA00023242"/>
    </source>
</evidence>
<keyword evidence="2" id="KW-0479">Metal-binding</keyword>
<evidence type="ECO:0000256" key="3">
    <source>
        <dbReference type="ARBA" id="ARBA00022737"/>
    </source>
</evidence>
<dbReference type="CDD" id="cd12148">
    <property type="entry name" value="fungal_TF_MHR"/>
    <property type="match status" value="1"/>
</dbReference>
<dbReference type="GO" id="GO:0005634">
    <property type="term" value="C:nucleus"/>
    <property type="evidence" value="ECO:0007669"/>
    <property type="project" value="UniProtKB-SubCell"/>
</dbReference>
<dbReference type="InterPro" id="IPR051059">
    <property type="entry name" value="VerF-like"/>
</dbReference>
<dbReference type="GO" id="GO:0000981">
    <property type="term" value="F:DNA-binding transcription factor activity, RNA polymerase II-specific"/>
    <property type="evidence" value="ECO:0007669"/>
    <property type="project" value="InterPro"/>
</dbReference>
<keyword evidence="11" id="KW-1185">Reference proteome</keyword>
<dbReference type="EMBL" id="QLNT01000015">
    <property type="protein sequence ID" value="KAF3067826.1"/>
    <property type="molecule type" value="Genomic_DNA"/>
</dbReference>
<evidence type="ECO:0000256" key="2">
    <source>
        <dbReference type="ARBA" id="ARBA00022723"/>
    </source>
</evidence>
<proteinExistence type="predicted"/>
<dbReference type="PROSITE" id="PS50157">
    <property type="entry name" value="ZINC_FINGER_C2H2_2"/>
    <property type="match status" value="1"/>
</dbReference>
<dbReference type="InterPro" id="IPR013087">
    <property type="entry name" value="Znf_C2H2_type"/>
</dbReference>
<evidence type="ECO:0000256" key="1">
    <source>
        <dbReference type="ARBA" id="ARBA00004123"/>
    </source>
</evidence>
<gene>
    <name evidence="10" type="ORF">CFAM422_008611</name>
</gene>